<proteinExistence type="predicted"/>
<name>T0LCZ0_COLGC</name>
<reference evidence="2" key="1">
    <citation type="journal article" date="2013" name="Mol. Plant Microbe Interact.">
        <title>Global aspects of pacC regulation of pathogenicity genes in Colletotrichum gloeosporioides as revealed by transcriptome analysis.</title>
        <authorList>
            <person name="Alkan N."/>
            <person name="Meng X."/>
            <person name="Friedlander G."/>
            <person name="Reuveni E."/>
            <person name="Sukno S."/>
            <person name="Sherman A."/>
            <person name="Thon M."/>
            <person name="Fluhr R."/>
            <person name="Prusky D."/>
        </authorList>
    </citation>
    <scope>NUCLEOTIDE SEQUENCE [LARGE SCALE GENOMIC DNA]</scope>
    <source>
        <strain evidence="2">Cg-14</strain>
    </source>
</reference>
<organism evidence="1 2">
    <name type="scientific">Colletotrichum gloeosporioides (strain Cg-14)</name>
    <name type="common">Anthracnose fungus</name>
    <name type="synonym">Glomerella cingulata</name>
    <dbReference type="NCBI Taxonomy" id="1237896"/>
    <lineage>
        <taxon>Eukaryota</taxon>
        <taxon>Fungi</taxon>
        <taxon>Dikarya</taxon>
        <taxon>Ascomycota</taxon>
        <taxon>Pezizomycotina</taxon>
        <taxon>Sordariomycetes</taxon>
        <taxon>Hypocreomycetidae</taxon>
        <taxon>Glomerellales</taxon>
        <taxon>Glomerellaceae</taxon>
        <taxon>Colletotrichum</taxon>
        <taxon>Colletotrichum gloeosporioides species complex</taxon>
    </lineage>
</organism>
<dbReference type="HOGENOM" id="CLU_3413099_0_0_1"/>
<dbReference type="AlphaFoldDB" id="T0LCZ0"/>
<accession>T0LCZ0</accession>
<protein>
    <submittedName>
        <fullName evidence="1">Uncharacterized protein</fullName>
    </submittedName>
</protein>
<comment type="caution">
    <text evidence="1">The sequence shown here is derived from an EMBL/GenBank/DDBJ whole genome shotgun (WGS) entry which is preliminary data.</text>
</comment>
<evidence type="ECO:0000313" key="2">
    <source>
        <dbReference type="Proteomes" id="UP000015530"/>
    </source>
</evidence>
<dbReference type="EMBL" id="AMYD01003498">
    <property type="protein sequence ID" value="EQB46195.1"/>
    <property type="molecule type" value="Genomic_DNA"/>
</dbReference>
<dbReference type="Proteomes" id="UP000015530">
    <property type="component" value="Unassembled WGS sequence"/>
</dbReference>
<gene>
    <name evidence="1" type="ORF">CGLO_14771</name>
</gene>
<evidence type="ECO:0000313" key="1">
    <source>
        <dbReference type="EMBL" id="EQB46195.1"/>
    </source>
</evidence>
<sequence>MKRLELPLVQMFTPKRAIFSQMNSLLMA</sequence>